<evidence type="ECO:0000313" key="8">
    <source>
        <dbReference type="Proteomes" id="UP000002601"/>
    </source>
</evidence>
<evidence type="ECO:0000256" key="5">
    <source>
        <dbReference type="SAM" id="SignalP"/>
    </source>
</evidence>
<dbReference type="InterPro" id="IPR051455">
    <property type="entry name" value="Bact_solute-bind_prot3"/>
</dbReference>
<sequence length="336" mass="37088">MALFRTSFICLMIVAMASIAQAGTLDNVKKDGFLKAGTHIENPGFSALDSNGKRVGFDVDFIRAVAAAVNVPEIKYTPLTSKERLPALQSGEIDILSRTTTHTMSRDVKLGLDFTVTTLYDGQGMMVRKELGITDAKDLDGATVCLQTGSTTELNISDFFRKNGMSFTPVVFDKQPDVRKAYDTGRCDVHTTDVSGLAAQRSLMEKPAEHIILSEVISKEPLGPVVRHGDNQWSDIVRWTIWLTMAAEEKGVTQANVEKMFANSKDPEVQRMLGKTGSLWTDLGLDKDAPVRIIKTVGNYGEIFDRNLGPKTPLRMERGLNKQWNEGGLIYAPPFR</sequence>
<dbReference type="PANTHER" id="PTHR30085:SF7">
    <property type="entry name" value="AMINO-ACID ABC TRANSPORTER-BINDING PROTEIN YHDW-RELATED"/>
    <property type="match status" value="1"/>
</dbReference>
<dbReference type="InterPro" id="IPR018313">
    <property type="entry name" value="SBP_3_CS"/>
</dbReference>
<dbReference type="Pfam" id="PF00497">
    <property type="entry name" value="SBP_bac_3"/>
    <property type="match status" value="1"/>
</dbReference>
<dbReference type="InterPro" id="IPR001638">
    <property type="entry name" value="Solute-binding_3/MltF_N"/>
</dbReference>
<reference evidence="7 8" key="1">
    <citation type="submission" date="2009-06" db="EMBL/GenBank/DDBJ databases">
        <title>Complete sequence of Desulfovibrio salexigens DSM 2638.</title>
        <authorList>
            <consortium name="US DOE Joint Genome Institute"/>
            <person name="Lucas S."/>
            <person name="Copeland A."/>
            <person name="Lapidus A."/>
            <person name="Glavina del Rio T."/>
            <person name="Tice H."/>
            <person name="Bruce D."/>
            <person name="Goodwin L."/>
            <person name="Pitluck S."/>
            <person name="Munk A.C."/>
            <person name="Brettin T."/>
            <person name="Detter J.C."/>
            <person name="Han C."/>
            <person name="Tapia R."/>
            <person name="Larimer F."/>
            <person name="Land M."/>
            <person name="Hauser L."/>
            <person name="Kyrpides N."/>
            <person name="Anderson I."/>
            <person name="Wall J.D."/>
            <person name="Arkin A.P."/>
            <person name="Dehal P."/>
            <person name="Chivian D."/>
            <person name="Giles B."/>
            <person name="Hazen T.C."/>
        </authorList>
    </citation>
    <scope>NUCLEOTIDE SEQUENCE [LARGE SCALE GENOMIC DNA]</scope>
    <source>
        <strain evidence="8">ATCC 14822 / DSM 2638 / NCIMB 8403 / VKM B-1763</strain>
    </source>
</reference>
<feature type="domain" description="Solute-binding protein family 3/N-terminal" evidence="6">
    <location>
        <begin position="33"/>
        <end position="264"/>
    </location>
</feature>
<evidence type="ECO:0000256" key="4">
    <source>
        <dbReference type="RuleBase" id="RU003744"/>
    </source>
</evidence>
<proteinExistence type="inferred from homology"/>
<name>C6C099_MARSD</name>
<dbReference type="HOGENOM" id="CLU_019602_3_2_7"/>
<dbReference type="OrthoDB" id="9777941at2"/>
<dbReference type="SUPFAM" id="SSF53850">
    <property type="entry name" value="Periplasmic binding protein-like II"/>
    <property type="match status" value="1"/>
</dbReference>
<evidence type="ECO:0000313" key="7">
    <source>
        <dbReference type="EMBL" id="ACS80970.1"/>
    </source>
</evidence>
<evidence type="ECO:0000256" key="1">
    <source>
        <dbReference type="ARBA" id="ARBA00010333"/>
    </source>
</evidence>
<dbReference type="eggNOG" id="COG0834">
    <property type="taxonomic scope" value="Bacteria"/>
</dbReference>
<organism evidence="7 8">
    <name type="scientific">Maridesulfovibrio salexigens (strain ATCC 14822 / DSM 2638 / NCIMB 8403 / VKM B-1763)</name>
    <name type="common">Desulfovibrio salexigens</name>
    <dbReference type="NCBI Taxonomy" id="526222"/>
    <lineage>
        <taxon>Bacteria</taxon>
        <taxon>Pseudomonadati</taxon>
        <taxon>Thermodesulfobacteriota</taxon>
        <taxon>Desulfovibrionia</taxon>
        <taxon>Desulfovibrionales</taxon>
        <taxon>Desulfovibrionaceae</taxon>
        <taxon>Maridesulfovibrio</taxon>
    </lineage>
</organism>
<dbReference type="Proteomes" id="UP000002601">
    <property type="component" value="Chromosome"/>
</dbReference>
<keyword evidence="3 5" id="KW-0732">Signal</keyword>
<dbReference type="PANTHER" id="PTHR30085">
    <property type="entry name" value="AMINO ACID ABC TRANSPORTER PERMEASE"/>
    <property type="match status" value="1"/>
</dbReference>
<gene>
    <name evidence="7" type="ordered locus">Desal_2918</name>
</gene>
<dbReference type="EMBL" id="CP001649">
    <property type="protein sequence ID" value="ACS80970.1"/>
    <property type="molecule type" value="Genomic_DNA"/>
</dbReference>
<accession>C6C099</accession>
<keyword evidence="8" id="KW-1185">Reference proteome</keyword>
<dbReference type="RefSeq" id="WP_015852786.1">
    <property type="nucleotide sequence ID" value="NC_012881.1"/>
</dbReference>
<feature type="chain" id="PRO_5002962973" evidence="5">
    <location>
        <begin position="23"/>
        <end position="336"/>
    </location>
</feature>
<dbReference type="STRING" id="526222.Desal_2918"/>
<comment type="similarity">
    <text evidence="1 4">Belongs to the bacterial solute-binding protein 3 family.</text>
</comment>
<evidence type="ECO:0000256" key="3">
    <source>
        <dbReference type="ARBA" id="ARBA00022729"/>
    </source>
</evidence>
<dbReference type="CDD" id="cd13692">
    <property type="entry name" value="PBP2_BztA"/>
    <property type="match status" value="1"/>
</dbReference>
<evidence type="ECO:0000259" key="6">
    <source>
        <dbReference type="SMART" id="SM00062"/>
    </source>
</evidence>
<dbReference type="KEGG" id="dsa:Desal_2918"/>
<dbReference type="PROSITE" id="PS01039">
    <property type="entry name" value="SBP_BACTERIAL_3"/>
    <property type="match status" value="1"/>
</dbReference>
<dbReference type="AlphaFoldDB" id="C6C099"/>
<dbReference type="Gene3D" id="3.40.190.10">
    <property type="entry name" value="Periplasmic binding protein-like II"/>
    <property type="match status" value="2"/>
</dbReference>
<keyword evidence="2" id="KW-0813">Transport</keyword>
<protein>
    <submittedName>
        <fullName evidence="7">Extracellular solute-binding protein family 3</fullName>
    </submittedName>
</protein>
<evidence type="ECO:0000256" key="2">
    <source>
        <dbReference type="ARBA" id="ARBA00022448"/>
    </source>
</evidence>
<dbReference type="SMART" id="SM00062">
    <property type="entry name" value="PBPb"/>
    <property type="match status" value="1"/>
</dbReference>
<dbReference type="GO" id="GO:0006865">
    <property type="term" value="P:amino acid transport"/>
    <property type="evidence" value="ECO:0007669"/>
    <property type="project" value="TreeGrafter"/>
</dbReference>
<feature type="signal peptide" evidence="5">
    <location>
        <begin position="1"/>
        <end position="22"/>
    </location>
</feature>